<sequence length="117" mass="13187">MDRLHKPVIVVFIEKPGECDWFDIRIAGLKYIRFQNVDNQLERTAITLLSGLIFIHNLGISFTLLKLNDDTGYDVICSGTKVINGVVKAIEEHVDSALMTKIDDKSCQETSTFQSQV</sequence>
<evidence type="ECO:0000313" key="2">
    <source>
        <dbReference type="Proteomes" id="UP000663889"/>
    </source>
</evidence>
<name>A0A815F3Q0_9BILA</name>
<comment type="caution">
    <text evidence="1">The sequence shown here is derived from an EMBL/GenBank/DDBJ whole genome shotgun (WGS) entry which is preliminary data.</text>
</comment>
<reference evidence="1" key="1">
    <citation type="submission" date="2021-02" db="EMBL/GenBank/DDBJ databases">
        <authorList>
            <person name="Nowell W R."/>
        </authorList>
    </citation>
    <scope>NUCLEOTIDE SEQUENCE</scope>
</reference>
<dbReference type="Proteomes" id="UP000663889">
    <property type="component" value="Unassembled WGS sequence"/>
</dbReference>
<proteinExistence type="predicted"/>
<gene>
    <name evidence="1" type="ORF">SEV965_LOCUS27278</name>
</gene>
<protein>
    <submittedName>
        <fullName evidence="1">Uncharacterized protein</fullName>
    </submittedName>
</protein>
<evidence type="ECO:0000313" key="1">
    <source>
        <dbReference type="EMBL" id="CAF1320360.1"/>
    </source>
</evidence>
<organism evidence="1 2">
    <name type="scientific">Rotaria sordida</name>
    <dbReference type="NCBI Taxonomy" id="392033"/>
    <lineage>
        <taxon>Eukaryota</taxon>
        <taxon>Metazoa</taxon>
        <taxon>Spiralia</taxon>
        <taxon>Gnathifera</taxon>
        <taxon>Rotifera</taxon>
        <taxon>Eurotatoria</taxon>
        <taxon>Bdelloidea</taxon>
        <taxon>Philodinida</taxon>
        <taxon>Philodinidae</taxon>
        <taxon>Rotaria</taxon>
    </lineage>
</organism>
<accession>A0A815F3Q0</accession>
<dbReference type="EMBL" id="CAJNOU010002424">
    <property type="protein sequence ID" value="CAF1320360.1"/>
    <property type="molecule type" value="Genomic_DNA"/>
</dbReference>
<dbReference type="AlphaFoldDB" id="A0A815F3Q0"/>